<dbReference type="InterPro" id="IPR029063">
    <property type="entry name" value="SAM-dependent_MTases_sf"/>
</dbReference>
<name>A0A8X6LKM1_TRICU</name>
<feature type="domain" description="GST C-terminal" evidence="2">
    <location>
        <begin position="222"/>
        <end position="365"/>
    </location>
</feature>
<dbReference type="PANTHER" id="PTHR13369:SF0">
    <property type="entry name" value="GLUTATHIONE S-TRANSFERASE C-TERMINAL DOMAIN-CONTAINING PROTEIN"/>
    <property type="match status" value="1"/>
</dbReference>
<dbReference type="Gene3D" id="1.20.1050.10">
    <property type="match status" value="1"/>
</dbReference>
<dbReference type="AlphaFoldDB" id="A0A8X6LKM1"/>
<proteinExistence type="inferred from homology"/>
<evidence type="ECO:0000256" key="1">
    <source>
        <dbReference type="ARBA" id="ARBA00008797"/>
    </source>
</evidence>
<dbReference type="SUPFAM" id="SSF47616">
    <property type="entry name" value="GST C-terminal domain-like"/>
    <property type="match status" value="1"/>
</dbReference>
<dbReference type="OrthoDB" id="206598at2759"/>
<dbReference type="Proteomes" id="UP000887116">
    <property type="component" value="Unassembled WGS sequence"/>
</dbReference>
<dbReference type="GO" id="GO:0005737">
    <property type="term" value="C:cytoplasm"/>
    <property type="evidence" value="ECO:0007669"/>
    <property type="project" value="TreeGrafter"/>
</dbReference>
<evidence type="ECO:0000259" key="2">
    <source>
        <dbReference type="PROSITE" id="PS50405"/>
    </source>
</evidence>
<dbReference type="EMBL" id="BMAO01016747">
    <property type="protein sequence ID" value="GFR10854.1"/>
    <property type="molecule type" value="Genomic_DNA"/>
</dbReference>
<reference evidence="3" key="1">
    <citation type="submission" date="2020-07" db="EMBL/GenBank/DDBJ databases">
        <title>Multicomponent nature underlies the extraordinary mechanical properties of spider dragline silk.</title>
        <authorList>
            <person name="Kono N."/>
            <person name="Nakamura H."/>
            <person name="Mori M."/>
            <person name="Yoshida Y."/>
            <person name="Ohtoshi R."/>
            <person name="Malay A.D."/>
            <person name="Moran D.A.P."/>
            <person name="Tomita M."/>
            <person name="Numata K."/>
            <person name="Arakawa K."/>
        </authorList>
    </citation>
    <scope>NUCLEOTIDE SEQUENCE</scope>
</reference>
<gene>
    <name evidence="3" type="primary">Gstcd</name>
    <name evidence="3" type="ORF">TNCT_305732</name>
</gene>
<protein>
    <submittedName>
        <fullName evidence="3">Glutathione S-transferase C-terminal domain-containing protein</fullName>
    </submittedName>
</protein>
<accession>A0A8X6LKM1</accession>
<dbReference type="PANTHER" id="PTHR13369">
    <property type="match status" value="1"/>
</dbReference>
<evidence type="ECO:0000313" key="3">
    <source>
        <dbReference type="EMBL" id="GFR10854.1"/>
    </source>
</evidence>
<dbReference type="InterPro" id="IPR025714">
    <property type="entry name" value="Methyltranfer_dom"/>
</dbReference>
<dbReference type="InterPro" id="IPR010987">
    <property type="entry name" value="Glutathione-S-Trfase_C-like"/>
</dbReference>
<comment type="similarity">
    <text evidence="1">Belongs to the GSTCD family.</text>
</comment>
<organism evidence="3 4">
    <name type="scientific">Trichonephila clavata</name>
    <name type="common">Joro spider</name>
    <name type="synonym">Nephila clavata</name>
    <dbReference type="NCBI Taxonomy" id="2740835"/>
    <lineage>
        <taxon>Eukaryota</taxon>
        <taxon>Metazoa</taxon>
        <taxon>Ecdysozoa</taxon>
        <taxon>Arthropoda</taxon>
        <taxon>Chelicerata</taxon>
        <taxon>Arachnida</taxon>
        <taxon>Araneae</taxon>
        <taxon>Araneomorphae</taxon>
        <taxon>Entelegynae</taxon>
        <taxon>Araneoidea</taxon>
        <taxon>Nephilidae</taxon>
        <taxon>Trichonephila</taxon>
    </lineage>
</organism>
<evidence type="ECO:0000313" key="4">
    <source>
        <dbReference type="Proteomes" id="UP000887116"/>
    </source>
</evidence>
<keyword evidence="4" id="KW-1185">Reference proteome</keyword>
<comment type="caution">
    <text evidence="3">The sequence shown here is derived from an EMBL/GenBank/DDBJ whole genome shotgun (WGS) entry which is preliminary data.</text>
</comment>
<dbReference type="Gene3D" id="3.40.50.150">
    <property type="entry name" value="Vaccinia Virus protein VP39"/>
    <property type="match status" value="1"/>
</dbReference>
<dbReference type="PROSITE" id="PS50405">
    <property type="entry name" value="GST_CTER"/>
    <property type="match status" value="1"/>
</dbReference>
<sequence>MNSDDFLILSARINEEQGSVEATIESCICLFVYAYCGLELKVHLIDDRDDYDCKVSSEILKIIKYEFFTKKMQHQGDASQYTTQQFPMLSAFLLLCHKIVTLMELYLTLPAVRADNGKTLIAGITSVLRWAIKSQLAKYPDHYTKALLGFRGGCLVACSENSLWTQFCELQLPSSVAKMASTINKNAENVISIPESLVLLEAHFNRPVRTHNILKRKLDIAKSVKHAKSNEISTDEVNSIPPLPASDDGFTIYDSDKLPLETKDIPETLQSLVITEKSHDFYLNHIYLEGIDLTLTDMITFPCVYYLLKNLPAECMQHLKNIQKWYQRMCSNAFVKKAAERCGFSLEVPNCGMESGDTYEIIVPVVDKESLYKRDHAMRKTKCKRKNPIEIITLLKNASIYPQYGRNYCDKLKWENLPPDLHPLAGGLPDKRIDRKCQQIESMVTAALFLAKAGQTIVEFCAGGGHIGLLIAYFLPSAKVILIENKDCSLVRAKERAKSLNLQNVFFLPCNMDYFKGSFDLGVSLHACGFATDQVIQHCISRGASFVCCPCCYGVIRNTQSLNYPLSKKFCSTSLSYQKYNLLTHCADRTEVNTPTAEQGEVCMGLIDTDRVFLAQEYGYEVTLTTLQPKSCSTKHNLIIGKSPKLLKHVD</sequence>
<dbReference type="SUPFAM" id="SSF53335">
    <property type="entry name" value="S-adenosyl-L-methionine-dependent methyltransferases"/>
    <property type="match status" value="1"/>
</dbReference>
<dbReference type="InterPro" id="IPR036282">
    <property type="entry name" value="Glutathione-S-Trfase_C_sf"/>
</dbReference>
<dbReference type="Pfam" id="PF13679">
    <property type="entry name" value="Methyltransf_32"/>
    <property type="match status" value="1"/>
</dbReference>